<keyword evidence="6" id="KW-1185">Reference proteome</keyword>
<dbReference type="SMART" id="SM00895">
    <property type="entry name" value="FCD"/>
    <property type="match status" value="1"/>
</dbReference>
<dbReference type="SUPFAM" id="SSF48008">
    <property type="entry name" value="GntR ligand-binding domain-like"/>
    <property type="match status" value="1"/>
</dbReference>
<name>A0A923SAS1_9BURK</name>
<feature type="domain" description="HTH gntR-type" evidence="4">
    <location>
        <begin position="11"/>
        <end position="78"/>
    </location>
</feature>
<evidence type="ECO:0000259" key="4">
    <source>
        <dbReference type="PROSITE" id="PS50949"/>
    </source>
</evidence>
<evidence type="ECO:0000313" key="5">
    <source>
        <dbReference type="EMBL" id="MBC5783071.1"/>
    </source>
</evidence>
<reference evidence="5" key="1">
    <citation type="submission" date="2020-08" db="EMBL/GenBank/DDBJ databases">
        <title>Ramlibacter sp. USB13 16S ribosomal RNA gene genome sequencing and assembly.</title>
        <authorList>
            <person name="Kang M."/>
        </authorList>
    </citation>
    <scope>NUCLEOTIDE SEQUENCE</scope>
    <source>
        <strain evidence="5">USB13</strain>
    </source>
</reference>
<evidence type="ECO:0000256" key="1">
    <source>
        <dbReference type="ARBA" id="ARBA00023015"/>
    </source>
</evidence>
<dbReference type="CDD" id="cd07377">
    <property type="entry name" value="WHTH_GntR"/>
    <property type="match status" value="1"/>
</dbReference>
<dbReference type="InterPro" id="IPR000524">
    <property type="entry name" value="Tscrpt_reg_HTH_GntR"/>
</dbReference>
<dbReference type="Pfam" id="PF00392">
    <property type="entry name" value="GntR"/>
    <property type="match status" value="1"/>
</dbReference>
<evidence type="ECO:0000256" key="3">
    <source>
        <dbReference type="ARBA" id="ARBA00023163"/>
    </source>
</evidence>
<dbReference type="PROSITE" id="PS50949">
    <property type="entry name" value="HTH_GNTR"/>
    <property type="match status" value="1"/>
</dbReference>
<gene>
    <name evidence="5" type="ORF">H8N03_08965</name>
</gene>
<proteinExistence type="predicted"/>
<evidence type="ECO:0000256" key="2">
    <source>
        <dbReference type="ARBA" id="ARBA00023125"/>
    </source>
</evidence>
<dbReference type="PANTHER" id="PTHR43537">
    <property type="entry name" value="TRANSCRIPTIONAL REGULATOR, GNTR FAMILY"/>
    <property type="match status" value="1"/>
</dbReference>
<dbReference type="InterPro" id="IPR036388">
    <property type="entry name" value="WH-like_DNA-bd_sf"/>
</dbReference>
<keyword evidence="1" id="KW-0805">Transcription regulation</keyword>
<dbReference type="Proteomes" id="UP000608513">
    <property type="component" value="Unassembled WGS sequence"/>
</dbReference>
<dbReference type="Pfam" id="PF07729">
    <property type="entry name" value="FCD"/>
    <property type="match status" value="1"/>
</dbReference>
<dbReference type="GO" id="GO:0003677">
    <property type="term" value="F:DNA binding"/>
    <property type="evidence" value="ECO:0007669"/>
    <property type="project" value="UniProtKB-KW"/>
</dbReference>
<keyword evidence="3" id="KW-0804">Transcription</keyword>
<dbReference type="AlphaFoldDB" id="A0A923SAS1"/>
<dbReference type="RefSeq" id="WP_187075826.1">
    <property type="nucleotide sequence ID" value="NZ_JACORT010000003.1"/>
</dbReference>
<keyword evidence="2" id="KW-0238">DNA-binding</keyword>
<dbReference type="SUPFAM" id="SSF46785">
    <property type="entry name" value="Winged helix' DNA-binding domain"/>
    <property type="match status" value="1"/>
</dbReference>
<sequence length="221" mass="25050">MSAIPPIQTTEGLSRQIAEQLKQLIYAGEFKAGDRLNEAALAVRMGTSRGPIREAIRILTGTGLVTPVVNRGVFVRKVSIQEMLEIYELRALVFGFAAERACEHVTDRDRAAFESLLDGMDTAAQENDSGLYYDLNVRFHELVLTLSHHERARQLYDSYVKELHLYRRQNFNAPGNMRRSNVEHRRIYEAIAKGNAAKAKQYAEEHIQAGRTRLLALAEEH</sequence>
<dbReference type="SMART" id="SM00345">
    <property type="entry name" value="HTH_GNTR"/>
    <property type="match status" value="1"/>
</dbReference>
<organism evidence="5 6">
    <name type="scientific">Ramlibacter cellulosilyticus</name>
    <dbReference type="NCBI Taxonomy" id="2764187"/>
    <lineage>
        <taxon>Bacteria</taxon>
        <taxon>Pseudomonadati</taxon>
        <taxon>Pseudomonadota</taxon>
        <taxon>Betaproteobacteria</taxon>
        <taxon>Burkholderiales</taxon>
        <taxon>Comamonadaceae</taxon>
        <taxon>Ramlibacter</taxon>
    </lineage>
</organism>
<evidence type="ECO:0000313" key="6">
    <source>
        <dbReference type="Proteomes" id="UP000608513"/>
    </source>
</evidence>
<dbReference type="InterPro" id="IPR011711">
    <property type="entry name" value="GntR_C"/>
</dbReference>
<dbReference type="Gene3D" id="1.10.10.10">
    <property type="entry name" value="Winged helix-like DNA-binding domain superfamily/Winged helix DNA-binding domain"/>
    <property type="match status" value="1"/>
</dbReference>
<dbReference type="Gene3D" id="1.20.120.530">
    <property type="entry name" value="GntR ligand-binding domain-like"/>
    <property type="match status" value="1"/>
</dbReference>
<comment type="caution">
    <text evidence="5">The sequence shown here is derived from an EMBL/GenBank/DDBJ whole genome shotgun (WGS) entry which is preliminary data.</text>
</comment>
<protein>
    <submittedName>
        <fullName evidence="5">FCD domain-containing protein</fullName>
    </submittedName>
</protein>
<dbReference type="PANTHER" id="PTHR43537:SF24">
    <property type="entry name" value="GLUCONATE OPERON TRANSCRIPTIONAL REPRESSOR"/>
    <property type="match status" value="1"/>
</dbReference>
<dbReference type="EMBL" id="JACORT010000003">
    <property type="protein sequence ID" value="MBC5783071.1"/>
    <property type="molecule type" value="Genomic_DNA"/>
</dbReference>
<dbReference type="GO" id="GO:0003700">
    <property type="term" value="F:DNA-binding transcription factor activity"/>
    <property type="evidence" value="ECO:0007669"/>
    <property type="project" value="InterPro"/>
</dbReference>
<accession>A0A923SAS1</accession>
<dbReference type="InterPro" id="IPR036390">
    <property type="entry name" value="WH_DNA-bd_sf"/>
</dbReference>
<dbReference type="InterPro" id="IPR008920">
    <property type="entry name" value="TF_FadR/GntR_C"/>
</dbReference>